<evidence type="ECO:0000313" key="1">
    <source>
        <dbReference type="EMBL" id="CAB4175025.1"/>
    </source>
</evidence>
<proteinExistence type="predicted"/>
<organism evidence="1">
    <name type="scientific">uncultured Caudovirales phage</name>
    <dbReference type="NCBI Taxonomy" id="2100421"/>
    <lineage>
        <taxon>Viruses</taxon>
        <taxon>Duplodnaviria</taxon>
        <taxon>Heunggongvirae</taxon>
        <taxon>Uroviricota</taxon>
        <taxon>Caudoviricetes</taxon>
        <taxon>Peduoviridae</taxon>
        <taxon>Maltschvirus</taxon>
        <taxon>Maltschvirus maltsch</taxon>
    </lineage>
</organism>
<evidence type="ECO:0000313" key="3">
    <source>
        <dbReference type="EMBL" id="CAB4193601.1"/>
    </source>
</evidence>
<protein>
    <submittedName>
        <fullName evidence="1">GcrA cell cycle regulator</fullName>
    </submittedName>
</protein>
<dbReference type="Gene3D" id="1.10.10.60">
    <property type="entry name" value="Homeodomain-like"/>
    <property type="match status" value="1"/>
</dbReference>
<dbReference type="EMBL" id="LR798422">
    <property type="protein sequence ID" value="CAB5230666.1"/>
    <property type="molecule type" value="Genomic_DNA"/>
</dbReference>
<dbReference type="EMBL" id="LR797079">
    <property type="protein sequence ID" value="CAB4185232.1"/>
    <property type="molecule type" value="Genomic_DNA"/>
</dbReference>
<name>A0A6J5Q0X1_9CAUD</name>
<dbReference type="Pfam" id="PF07750">
    <property type="entry name" value="GcrA"/>
    <property type="match status" value="1"/>
</dbReference>
<dbReference type="EMBL" id="LR796912">
    <property type="protein sequence ID" value="CAB4175025.1"/>
    <property type="molecule type" value="Genomic_DNA"/>
</dbReference>
<sequence>MSKVINYTVEQTETLKEDYLSGVSVETIANAMGKSVRSVVAKLSREGVYTPKAYVSKSGTKPVKKDTVADAIGAVLKMSEPEIESLTKANKTALSKIFAALANPDFRSLG</sequence>
<accession>A0A6J5Q0X1</accession>
<dbReference type="EMBL" id="LR797435">
    <property type="protein sequence ID" value="CAB4215912.1"/>
    <property type="molecule type" value="Genomic_DNA"/>
</dbReference>
<dbReference type="InterPro" id="IPR011681">
    <property type="entry name" value="GcrA"/>
</dbReference>
<gene>
    <name evidence="2" type="ORF">UFOVP1123_37</name>
    <name evidence="3" type="ORF">UFOVP1239_113</name>
    <name evidence="4" type="ORF">UFOVP1484_41</name>
    <name evidence="5" type="ORF">UFOVP1577_47</name>
    <name evidence="1" type="ORF">UFOVP961_109</name>
</gene>
<evidence type="ECO:0000313" key="5">
    <source>
        <dbReference type="EMBL" id="CAB5230666.1"/>
    </source>
</evidence>
<evidence type="ECO:0000313" key="4">
    <source>
        <dbReference type="EMBL" id="CAB4215912.1"/>
    </source>
</evidence>
<dbReference type="EMBL" id="LR797194">
    <property type="protein sequence ID" value="CAB4193601.1"/>
    <property type="molecule type" value="Genomic_DNA"/>
</dbReference>
<reference evidence="1" key="1">
    <citation type="submission" date="2020-05" db="EMBL/GenBank/DDBJ databases">
        <authorList>
            <person name="Chiriac C."/>
            <person name="Salcher M."/>
            <person name="Ghai R."/>
            <person name="Kavagutti S V."/>
        </authorList>
    </citation>
    <scope>NUCLEOTIDE SEQUENCE</scope>
</reference>
<evidence type="ECO:0000313" key="2">
    <source>
        <dbReference type="EMBL" id="CAB4185232.1"/>
    </source>
</evidence>